<keyword evidence="1" id="KW-0812">Transmembrane</keyword>
<dbReference type="EMBL" id="JAGQLH010000085">
    <property type="protein sequence ID" value="MCA9386145.1"/>
    <property type="molecule type" value="Genomic_DNA"/>
</dbReference>
<feature type="transmembrane region" description="Helical" evidence="1">
    <location>
        <begin position="101"/>
        <end position="126"/>
    </location>
</feature>
<accession>A0A955L9P8</accession>
<protein>
    <submittedName>
        <fullName evidence="2">Uncharacterized protein</fullName>
    </submittedName>
</protein>
<dbReference type="AlphaFoldDB" id="A0A955L9P8"/>
<sequence length="196" mass="21138">MLKNFRSVALLSFVTTFSFFGVFMTNASAQCGGFLPEFLERLICGPDPVQVLVNRIQVGFLLAFGAVILIAVGYVILTAIKYVRSKGDSGEMEESNKAMQSILYGVGALFVGVIGIAVVLIFFGGFNLFPQPICIQAPDSYGCYACADSSGDYRDICNVCNDDFDHTLGGSTTCDEEIDPDDSDEVVENFLNGVTL</sequence>
<dbReference type="Proteomes" id="UP000754563">
    <property type="component" value="Unassembled WGS sequence"/>
</dbReference>
<evidence type="ECO:0000313" key="2">
    <source>
        <dbReference type="EMBL" id="MCA9386145.1"/>
    </source>
</evidence>
<organism evidence="2 3">
    <name type="scientific">Candidatus Dojkabacteria bacterium</name>
    <dbReference type="NCBI Taxonomy" id="2099670"/>
    <lineage>
        <taxon>Bacteria</taxon>
        <taxon>Candidatus Dojkabacteria</taxon>
    </lineage>
</organism>
<keyword evidence="1" id="KW-1133">Transmembrane helix</keyword>
<evidence type="ECO:0000256" key="1">
    <source>
        <dbReference type="SAM" id="Phobius"/>
    </source>
</evidence>
<name>A0A955L9P8_9BACT</name>
<reference evidence="2" key="1">
    <citation type="submission" date="2020-04" db="EMBL/GenBank/DDBJ databases">
        <authorList>
            <person name="Zhang T."/>
        </authorList>
    </citation>
    <scope>NUCLEOTIDE SEQUENCE</scope>
    <source>
        <strain evidence="2">HKST-UBA11</strain>
    </source>
</reference>
<proteinExistence type="predicted"/>
<comment type="caution">
    <text evidence="2">The sequence shown here is derived from an EMBL/GenBank/DDBJ whole genome shotgun (WGS) entry which is preliminary data.</text>
</comment>
<gene>
    <name evidence="2" type="ORF">KC717_05855</name>
</gene>
<feature type="transmembrane region" description="Helical" evidence="1">
    <location>
        <begin position="56"/>
        <end position="80"/>
    </location>
</feature>
<evidence type="ECO:0000313" key="3">
    <source>
        <dbReference type="Proteomes" id="UP000754563"/>
    </source>
</evidence>
<reference evidence="2" key="2">
    <citation type="journal article" date="2021" name="Microbiome">
        <title>Successional dynamics and alternative stable states in a saline activated sludge microbial community over 9 years.</title>
        <authorList>
            <person name="Wang Y."/>
            <person name="Ye J."/>
            <person name="Ju F."/>
            <person name="Liu L."/>
            <person name="Boyd J.A."/>
            <person name="Deng Y."/>
            <person name="Parks D.H."/>
            <person name="Jiang X."/>
            <person name="Yin X."/>
            <person name="Woodcroft B.J."/>
            <person name="Tyson G.W."/>
            <person name="Hugenholtz P."/>
            <person name="Polz M.F."/>
            <person name="Zhang T."/>
        </authorList>
    </citation>
    <scope>NUCLEOTIDE SEQUENCE</scope>
    <source>
        <strain evidence="2">HKST-UBA11</strain>
    </source>
</reference>
<keyword evidence="1" id="KW-0472">Membrane</keyword>